<reference evidence="4 5" key="2">
    <citation type="journal article" date="2016" name="Int. J. Syst. Evol. Microbiol.">
        <title>Flavisolibacter tropicus sp. nov., isolated from tropical soil.</title>
        <authorList>
            <person name="Lee J.J."/>
            <person name="Kang M.S."/>
            <person name="Kim G.S."/>
            <person name="Lee C.S."/>
            <person name="Lim S."/>
            <person name="Lee J."/>
            <person name="Roh S.H."/>
            <person name="Kang H."/>
            <person name="Ha J.M."/>
            <person name="Bae S."/>
            <person name="Jung H.Y."/>
            <person name="Kim M.K."/>
        </authorList>
    </citation>
    <scope>NUCLEOTIDE SEQUENCE [LARGE SCALE GENOMIC DNA]</scope>
    <source>
        <strain evidence="4 5">LCS9</strain>
    </source>
</reference>
<dbReference type="SMART" id="SM00028">
    <property type="entry name" value="TPR"/>
    <property type="match status" value="2"/>
</dbReference>
<protein>
    <submittedName>
        <fullName evidence="4">Uncharacterized protein</fullName>
    </submittedName>
</protein>
<feature type="signal peptide" evidence="3">
    <location>
        <begin position="1"/>
        <end position="32"/>
    </location>
</feature>
<keyword evidence="3" id="KW-0732">Signal</keyword>
<dbReference type="InterPro" id="IPR019734">
    <property type="entry name" value="TPR_rpt"/>
</dbReference>
<sequence>MKMMRLTNYRLCTYGMALCLAVSTALSNTALAAGEKPEGYTARLFVLPIEDTPLSRGITLYKEGKYEDALEQLQKAVAANPNDALTNLWLGLALEGNKKPYEAMAAWRKCYGNSKWEPIADYLKALSWWKLGNTNDAINYLNDALVNLKDSKPVDFKPAKEAMQQVKAGQAVPPLSQWADLSTLTAPQVEEQTTVPVKNNPTKGTTDRPAKTDNKNTSTNTNTTNNDKKEVEAASVLPGATPKAGKWLAVVSNGYKGDKLTFTVSADGKRVENVEFIGNWRSRSSRTEVLINLDPPNPFGVSKGNFSAVQRVEKSRMWWEFIGRFTTATSAEGSYRCAFAGGEYDTYKLKWTAKYVGSN</sequence>
<reference evidence="5" key="1">
    <citation type="submission" date="2015-01" db="EMBL/GenBank/DDBJ databases">
        <title>Flavisolibacter sp./LCS9/ whole genome sequencing.</title>
        <authorList>
            <person name="Kim M.K."/>
            <person name="Srinivasan S."/>
            <person name="Lee J.-J."/>
        </authorList>
    </citation>
    <scope>NUCLEOTIDE SEQUENCE [LARGE SCALE GENOMIC DNA]</scope>
    <source>
        <strain evidence="5">LCS9</strain>
    </source>
</reference>
<feature type="chain" id="PRO_5008001328" evidence="3">
    <location>
        <begin position="33"/>
        <end position="359"/>
    </location>
</feature>
<dbReference type="Gene3D" id="1.25.40.10">
    <property type="entry name" value="Tetratricopeptide repeat domain"/>
    <property type="match status" value="1"/>
</dbReference>
<feature type="compositionally biased region" description="Polar residues" evidence="2">
    <location>
        <begin position="185"/>
        <end position="204"/>
    </location>
</feature>
<dbReference type="EMBL" id="CP011390">
    <property type="protein sequence ID" value="ANE51791.1"/>
    <property type="molecule type" value="Genomic_DNA"/>
</dbReference>
<feature type="region of interest" description="Disordered" evidence="2">
    <location>
        <begin position="185"/>
        <end position="229"/>
    </location>
</feature>
<dbReference type="AlphaFoldDB" id="A0A172TXF9"/>
<evidence type="ECO:0000256" key="1">
    <source>
        <dbReference type="PROSITE-ProRule" id="PRU00339"/>
    </source>
</evidence>
<feature type="repeat" description="TPR" evidence="1">
    <location>
        <begin position="50"/>
        <end position="83"/>
    </location>
</feature>
<dbReference type="PROSITE" id="PS50005">
    <property type="entry name" value="TPR"/>
    <property type="match status" value="1"/>
</dbReference>
<evidence type="ECO:0000256" key="3">
    <source>
        <dbReference type="SAM" id="SignalP"/>
    </source>
</evidence>
<evidence type="ECO:0000313" key="4">
    <source>
        <dbReference type="EMBL" id="ANE51791.1"/>
    </source>
</evidence>
<gene>
    <name evidence="4" type="ORF">SY85_16130</name>
</gene>
<dbReference type="KEGG" id="fla:SY85_16130"/>
<dbReference type="SUPFAM" id="SSF48452">
    <property type="entry name" value="TPR-like"/>
    <property type="match status" value="1"/>
</dbReference>
<dbReference type="Pfam" id="PF13414">
    <property type="entry name" value="TPR_11"/>
    <property type="match status" value="1"/>
</dbReference>
<keyword evidence="5" id="KW-1185">Reference proteome</keyword>
<dbReference type="InterPro" id="IPR011990">
    <property type="entry name" value="TPR-like_helical_dom_sf"/>
</dbReference>
<evidence type="ECO:0000256" key="2">
    <source>
        <dbReference type="SAM" id="MobiDB-lite"/>
    </source>
</evidence>
<feature type="compositionally biased region" description="Low complexity" evidence="2">
    <location>
        <begin position="215"/>
        <end position="225"/>
    </location>
</feature>
<organism evidence="4 5">
    <name type="scientific">Flavisolibacter tropicus</name>
    <dbReference type="NCBI Taxonomy" id="1492898"/>
    <lineage>
        <taxon>Bacteria</taxon>
        <taxon>Pseudomonadati</taxon>
        <taxon>Bacteroidota</taxon>
        <taxon>Chitinophagia</taxon>
        <taxon>Chitinophagales</taxon>
        <taxon>Chitinophagaceae</taxon>
        <taxon>Flavisolibacter</taxon>
    </lineage>
</organism>
<evidence type="ECO:0000313" key="5">
    <source>
        <dbReference type="Proteomes" id="UP000077177"/>
    </source>
</evidence>
<accession>A0A172TXF9</accession>
<keyword evidence="1" id="KW-0802">TPR repeat</keyword>
<name>A0A172TXF9_9BACT</name>
<feature type="compositionally biased region" description="Basic and acidic residues" evidence="2">
    <location>
        <begin position="205"/>
        <end position="214"/>
    </location>
</feature>
<dbReference type="Proteomes" id="UP000077177">
    <property type="component" value="Chromosome"/>
</dbReference>
<proteinExistence type="predicted"/>